<keyword evidence="1" id="KW-0472">Membrane</keyword>
<keyword evidence="1" id="KW-0812">Transmembrane</keyword>
<dbReference type="AlphaFoldDB" id="A0A0K2VAR6"/>
<sequence length="83" mass="9586">MLGKDLRFPNPFGILLIFVFFSSFINPITCINFCPEKCNCDDEKLVVTCIRADLMYMPNTLNPGLRTIVYKYNRFPTVDVSLK</sequence>
<dbReference type="EMBL" id="HACA01030004">
    <property type="protein sequence ID" value="CDW47365.1"/>
    <property type="molecule type" value="Transcribed_RNA"/>
</dbReference>
<evidence type="ECO:0000256" key="1">
    <source>
        <dbReference type="SAM" id="Phobius"/>
    </source>
</evidence>
<name>A0A0K2VAR6_LEPSM</name>
<protein>
    <recommendedName>
        <fullName evidence="3">LRRNT domain-containing protein</fullName>
    </recommendedName>
</protein>
<reference evidence="2" key="1">
    <citation type="submission" date="2014-05" db="EMBL/GenBank/DDBJ databases">
        <authorList>
            <person name="Chronopoulou M."/>
        </authorList>
    </citation>
    <scope>NUCLEOTIDE SEQUENCE</scope>
    <source>
        <tissue evidence="2">Whole organism</tissue>
    </source>
</reference>
<keyword evidence="1" id="KW-1133">Transmembrane helix</keyword>
<feature type="transmembrane region" description="Helical" evidence="1">
    <location>
        <begin position="12"/>
        <end position="29"/>
    </location>
</feature>
<proteinExistence type="predicted"/>
<evidence type="ECO:0000313" key="2">
    <source>
        <dbReference type="EMBL" id="CDW47365.1"/>
    </source>
</evidence>
<accession>A0A0K2VAR6</accession>
<evidence type="ECO:0008006" key="3">
    <source>
        <dbReference type="Google" id="ProtNLM"/>
    </source>
</evidence>
<dbReference type="OrthoDB" id="6380985at2759"/>
<organism evidence="2">
    <name type="scientific">Lepeophtheirus salmonis</name>
    <name type="common">Salmon louse</name>
    <name type="synonym">Caligus salmonis</name>
    <dbReference type="NCBI Taxonomy" id="72036"/>
    <lineage>
        <taxon>Eukaryota</taxon>
        <taxon>Metazoa</taxon>
        <taxon>Ecdysozoa</taxon>
        <taxon>Arthropoda</taxon>
        <taxon>Crustacea</taxon>
        <taxon>Multicrustacea</taxon>
        <taxon>Hexanauplia</taxon>
        <taxon>Copepoda</taxon>
        <taxon>Siphonostomatoida</taxon>
        <taxon>Caligidae</taxon>
        <taxon>Lepeophtheirus</taxon>
    </lineage>
</organism>